<dbReference type="PANTHER" id="PTHR15887:SF1">
    <property type="entry name" value="TRANSMEMBRANE PROTEIN 69"/>
    <property type="match status" value="1"/>
</dbReference>
<organism evidence="2 3">
    <name type="scientific">Sulfitobacter brevis</name>
    <dbReference type="NCBI Taxonomy" id="74348"/>
    <lineage>
        <taxon>Bacteria</taxon>
        <taxon>Pseudomonadati</taxon>
        <taxon>Pseudomonadota</taxon>
        <taxon>Alphaproteobacteria</taxon>
        <taxon>Rhodobacterales</taxon>
        <taxon>Roseobacteraceae</taxon>
        <taxon>Sulfitobacter</taxon>
    </lineage>
</organism>
<dbReference type="Proteomes" id="UP000198977">
    <property type="component" value="Unassembled WGS sequence"/>
</dbReference>
<dbReference type="EMBL" id="FOMW01000010">
    <property type="protein sequence ID" value="SFE80033.1"/>
    <property type="molecule type" value="Genomic_DNA"/>
</dbReference>
<gene>
    <name evidence="2" type="ORF">SAMN04488523_110167</name>
</gene>
<feature type="transmembrane region" description="Helical" evidence="1">
    <location>
        <begin position="40"/>
        <end position="62"/>
    </location>
</feature>
<feature type="transmembrane region" description="Helical" evidence="1">
    <location>
        <begin position="98"/>
        <end position="115"/>
    </location>
</feature>
<dbReference type="PANTHER" id="PTHR15887">
    <property type="entry name" value="TRANSMEMBRANE PROTEIN 69"/>
    <property type="match status" value="1"/>
</dbReference>
<dbReference type="STRING" id="74348.SAMN04488523_110167"/>
<dbReference type="Pfam" id="PF11911">
    <property type="entry name" value="DUF3429"/>
    <property type="match status" value="1"/>
</dbReference>
<proteinExistence type="predicted"/>
<evidence type="ECO:0000313" key="2">
    <source>
        <dbReference type="EMBL" id="SFE80033.1"/>
    </source>
</evidence>
<sequence length="147" mass="15917">MAVNRIPPAALLLGLAGLVPFLFGALVSLDWVNTSLDAAVHGRLLLVRYGVIILSFMSGALWSFATKAQGRQAAICYALSTVPALWVFLNPGSDADTALINLMIGFAGVLILDFAFHRWELTPPWWLTLRIQLTAIVLICLAVGLWA</sequence>
<dbReference type="RefSeq" id="WP_342742068.1">
    <property type="nucleotide sequence ID" value="NZ_FOMW01000010.1"/>
</dbReference>
<reference evidence="2 3" key="1">
    <citation type="submission" date="2016-10" db="EMBL/GenBank/DDBJ databases">
        <authorList>
            <person name="de Groot N.N."/>
        </authorList>
    </citation>
    <scope>NUCLEOTIDE SEQUENCE [LARGE SCALE GENOMIC DNA]</scope>
    <source>
        <strain evidence="2 3">DSM 11443</strain>
    </source>
</reference>
<protein>
    <recommendedName>
        <fullName evidence="4">DUF3429 domain-containing protein</fullName>
    </recommendedName>
</protein>
<feature type="transmembrane region" description="Helical" evidence="1">
    <location>
        <begin position="74"/>
        <end position="92"/>
    </location>
</feature>
<dbReference type="AlphaFoldDB" id="A0A1I2DIH0"/>
<evidence type="ECO:0008006" key="4">
    <source>
        <dbReference type="Google" id="ProtNLM"/>
    </source>
</evidence>
<name>A0A1I2DIH0_9RHOB</name>
<evidence type="ECO:0000313" key="3">
    <source>
        <dbReference type="Proteomes" id="UP000198977"/>
    </source>
</evidence>
<dbReference type="InterPro" id="IPR021836">
    <property type="entry name" value="DUF3429"/>
</dbReference>
<keyword evidence="1" id="KW-1133">Transmembrane helix</keyword>
<accession>A0A1I2DIH0</accession>
<feature type="transmembrane region" description="Helical" evidence="1">
    <location>
        <begin position="127"/>
        <end position="146"/>
    </location>
</feature>
<evidence type="ECO:0000256" key="1">
    <source>
        <dbReference type="SAM" id="Phobius"/>
    </source>
</evidence>
<keyword evidence="1" id="KW-0812">Transmembrane</keyword>
<keyword evidence="3" id="KW-1185">Reference proteome</keyword>
<keyword evidence="1" id="KW-0472">Membrane</keyword>